<dbReference type="GO" id="GO:0006355">
    <property type="term" value="P:regulation of DNA-templated transcription"/>
    <property type="evidence" value="ECO:0007669"/>
    <property type="project" value="InterPro"/>
</dbReference>
<evidence type="ECO:0000313" key="7">
    <source>
        <dbReference type="Proteomes" id="UP000886805"/>
    </source>
</evidence>
<feature type="domain" description="PRD" evidence="5">
    <location>
        <begin position="289"/>
        <end position="397"/>
    </location>
</feature>
<evidence type="ECO:0000259" key="5">
    <source>
        <dbReference type="PROSITE" id="PS51372"/>
    </source>
</evidence>
<dbReference type="Pfam" id="PF00874">
    <property type="entry name" value="PRD"/>
    <property type="match status" value="1"/>
</dbReference>
<dbReference type="SUPFAM" id="SSF55804">
    <property type="entry name" value="Phoshotransferase/anion transport protein"/>
    <property type="match status" value="1"/>
</dbReference>
<keyword evidence="1" id="KW-0808">Transferase</keyword>
<dbReference type="Gene3D" id="1.10.1790.10">
    <property type="entry name" value="PRD domain"/>
    <property type="match status" value="1"/>
</dbReference>
<dbReference type="CDD" id="cd05568">
    <property type="entry name" value="PTS_IIB_bgl_like"/>
    <property type="match status" value="1"/>
</dbReference>
<evidence type="ECO:0000313" key="6">
    <source>
        <dbReference type="EMBL" id="HIX73032.1"/>
    </source>
</evidence>
<evidence type="ECO:0000259" key="4">
    <source>
        <dbReference type="PROSITE" id="PS51099"/>
    </source>
</evidence>
<accession>A0A9D2BF02</accession>
<evidence type="ECO:0000259" key="3">
    <source>
        <dbReference type="PROSITE" id="PS51094"/>
    </source>
</evidence>
<keyword evidence="2" id="KW-0677">Repeat</keyword>
<dbReference type="GO" id="GO:0009401">
    <property type="term" value="P:phosphoenolpyruvate-dependent sugar phosphotransferase system"/>
    <property type="evidence" value="ECO:0007669"/>
    <property type="project" value="InterPro"/>
</dbReference>
<dbReference type="InterPro" id="IPR013011">
    <property type="entry name" value="PTS_EIIB_2"/>
</dbReference>
<keyword evidence="6" id="KW-0813">Transport</keyword>
<reference evidence="6" key="1">
    <citation type="journal article" date="2021" name="PeerJ">
        <title>Extensive microbial diversity within the chicken gut microbiome revealed by metagenomics and culture.</title>
        <authorList>
            <person name="Gilroy R."/>
            <person name="Ravi A."/>
            <person name="Getino M."/>
            <person name="Pursley I."/>
            <person name="Horton D.L."/>
            <person name="Alikhan N.F."/>
            <person name="Baker D."/>
            <person name="Gharbi K."/>
            <person name="Hall N."/>
            <person name="Watson M."/>
            <person name="Adriaenssens E.M."/>
            <person name="Foster-Nyarko E."/>
            <person name="Jarju S."/>
            <person name="Secka A."/>
            <person name="Antonio M."/>
            <person name="Oren A."/>
            <person name="Chaudhuri R.R."/>
            <person name="La Ragione R."/>
            <person name="Hildebrand F."/>
            <person name="Pallen M.J."/>
        </authorList>
    </citation>
    <scope>NUCLEOTIDE SEQUENCE</scope>
    <source>
        <strain evidence="6">ChiSxjej3B15-1167</strain>
    </source>
</reference>
<dbReference type="InterPro" id="IPR002178">
    <property type="entry name" value="PTS_EIIA_type-2_dom"/>
</dbReference>
<organism evidence="6 7">
    <name type="scientific">Candidatus Anaerobutyricum stercoripullorum</name>
    <dbReference type="NCBI Taxonomy" id="2838456"/>
    <lineage>
        <taxon>Bacteria</taxon>
        <taxon>Bacillati</taxon>
        <taxon>Bacillota</taxon>
        <taxon>Clostridia</taxon>
        <taxon>Lachnospirales</taxon>
        <taxon>Lachnospiraceae</taxon>
        <taxon>Anaerobutyricum</taxon>
    </lineage>
</organism>
<dbReference type="PANTHER" id="PTHR30185">
    <property type="entry name" value="CRYPTIC BETA-GLUCOSIDE BGL OPERON ANTITERMINATOR"/>
    <property type="match status" value="1"/>
</dbReference>
<dbReference type="Proteomes" id="UP000886805">
    <property type="component" value="Unassembled WGS sequence"/>
</dbReference>
<dbReference type="GO" id="GO:0008982">
    <property type="term" value="F:protein-N(PI)-phosphohistidine-sugar phosphotransferase activity"/>
    <property type="evidence" value="ECO:0007669"/>
    <property type="project" value="InterPro"/>
</dbReference>
<dbReference type="PANTHER" id="PTHR30185:SF13">
    <property type="entry name" value="LICABCH OPERON REGULATOR-RELATED"/>
    <property type="match status" value="1"/>
</dbReference>
<name>A0A9D2BF02_9FIRM</name>
<keyword evidence="6" id="KW-0762">Sugar transport</keyword>
<sequence>MRFTKRDMEMIGYLKDYDEVDLSAMSEFLEVSVKTLRNQLKSLAEAMEEYGVSIQFLSGSRVRIQGHEKFIDVMNMSIPRFEMEFERRFLLLLTLHDDFLIIQDIADQLLVSKSYAEKQLSAIMKKYPDDIQSQRHYGIRYAGSQDKRRALFVRILFPYLFGEDYEAALRQFHELHFPILDYFTEDQMGRAKEALRLFRQMQWFRFTDESMQQLFLYVLFLARQRDSGNPEKPGKVDERFLEDFDFEGLEEWLRQLCMQLRLPDTREEIRYLYFLLLSLRKQKIVAQEQILEKMYCPVREILQGIYERLRVDLSQDEDLIEGLSGHIYTSVLRGDRLEVESDFYMVTSMKRQYPFGFEMAAIAADYISDMYNLTMKDDDLIYLAIHFQAAIERIKDREEKTRIVIICHFGAAAARLIRSKIERKIPDARVVGMYSLQEFMQIPEPDCDCIVTTERLVSCDLPVVYVSMALPEREMKKISECIREIQVTRLLKMNILEAIIVPVEDETAAGAIETMVCPLTEEEYVEEGYLSTVLEREKISSTSMCYIAMPHGNPAMVESTRLVIGRMKNPVNWDGAKVYCAFLFAVSADVLKNQPMAFNTFYRVLANPDVEEKIRRLQADNDLPDEVFRQRLFQIFQILR</sequence>
<comment type="caution">
    <text evidence="6">The sequence shown here is derived from an EMBL/GenBank/DDBJ whole genome shotgun (WGS) entry which is preliminary data.</text>
</comment>
<reference evidence="6" key="2">
    <citation type="submission" date="2021-04" db="EMBL/GenBank/DDBJ databases">
        <authorList>
            <person name="Gilroy R."/>
        </authorList>
    </citation>
    <scope>NUCLEOTIDE SEQUENCE</scope>
    <source>
        <strain evidence="6">ChiSxjej3B15-1167</strain>
    </source>
</reference>
<feature type="domain" description="PTS EIIB type-2" evidence="4">
    <location>
        <begin position="401"/>
        <end position="490"/>
    </location>
</feature>
<gene>
    <name evidence="6" type="ORF">H9849_08425</name>
</gene>
<proteinExistence type="predicted"/>
<dbReference type="Pfam" id="PF00359">
    <property type="entry name" value="PTS_EIIA_2"/>
    <property type="match status" value="1"/>
</dbReference>
<dbReference type="InterPro" id="IPR036634">
    <property type="entry name" value="PRD_sf"/>
</dbReference>
<evidence type="ECO:0000256" key="2">
    <source>
        <dbReference type="ARBA" id="ARBA00022737"/>
    </source>
</evidence>
<dbReference type="EMBL" id="DXEQ01000252">
    <property type="protein sequence ID" value="HIX73032.1"/>
    <property type="molecule type" value="Genomic_DNA"/>
</dbReference>
<dbReference type="SUPFAM" id="SSF63520">
    <property type="entry name" value="PTS-regulatory domain, PRD"/>
    <property type="match status" value="1"/>
</dbReference>
<dbReference type="InterPro" id="IPR050661">
    <property type="entry name" value="BglG_antiterminators"/>
</dbReference>
<dbReference type="SUPFAM" id="SSF52794">
    <property type="entry name" value="PTS system IIB component-like"/>
    <property type="match status" value="1"/>
</dbReference>
<dbReference type="PROSITE" id="PS51372">
    <property type="entry name" value="PRD_2"/>
    <property type="match status" value="1"/>
</dbReference>
<dbReference type="AlphaFoldDB" id="A0A9D2BF02"/>
<dbReference type="PROSITE" id="PS51099">
    <property type="entry name" value="PTS_EIIB_TYPE_2"/>
    <property type="match status" value="1"/>
</dbReference>
<dbReference type="InterPro" id="IPR016152">
    <property type="entry name" value="PTrfase/Anion_transptr"/>
</dbReference>
<dbReference type="Gene3D" id="3.40.930.10">
    <property type="entry name" value="Mannitol-specific EII, Chain A"/>
    <property type="match status" value="1"/>
</dbReference>
<dbReference type="InterPro" id="IPR011608">
    <property type="entry name" value="PRD"/>
</dbReference>
<evidence type="ECO:0000256" key="1">
    <source>
        <dbReference type="ARBA" id="ARBA00022679"/>
    </source>
</evidence>
<dbReference type="InterPro" id="IPR036095">
    <property type="entry name" value="PTS_EIIB-like_sf"/>
</dbReference>
<protein>
    <submittedName>
        <fullName evidence="6">PTS sugar transporter subunit IIA</fullName>
    </submittedName>
</protein>
<feature type="domain" description="PTS EIIA type-2" evidence="3">
    <location>
        <begin position="492"/>
        <end position="631"/>
    </location>
</feature>
<dbReference type="PROSITE" id="PS51094">
    <property type="entry name" value="PTS_EIIA_TYPE_2"/>
    <property type="match status" value="1"/>
</dbReference>